<evidence type="ECO:0000313" key="3">
    <source>
        <dbReference type="Proteomes" id="UP000198518"/>
    </source>
</evidence>
<name>A0A1I0P1E6_9EURY</name>
<dbReference type="EMBL" id="FOJA01000001">
    <property type="protein sequence ID" value="SEW08162.1"/>
    <property type="molecule type" value="Genomic_DNA"/>
</dbReference>
<dbReference type="Proteomes" id="UP000198518">
    <property type="component" value="Unassembled WGS sequence"/>
</dbReference>
<protein>
    <submittedName>
        <fullName evidence="2">Uncharacterized protein</fullName>
    </submittedName>
</protein>
<proteinExistence type="predicted"/>
<sequence length="166" mass="16911">MTLLVADATRSTLSEVLDDAEAVAVDDLAAALSAGDDRVVVVDCAAADADSAAATVRARAPDAVVVSVGGDGGDVVAATGDEEAVSAAVARAQTVAAYRASVSALYEACRGRALGRPREDLRETRANADRRLAELPSDRQTVAAALRTRDEAAGTDVNDQRDATDG</sequence>
<dbReference type="STRING" id="355548.SAMN04487945_1332"/>
<reference evidence="2 3" key="1">
    <citation type="submission" date="2016-10" db="EMBL/GenBank/DDBJ databases">
        <authorList>
            <person name="de Groot N.N."/>
        </authorList>
    </citation>
    <scope>NUCLEOTIDE SEQUENCE [LARGE SCALE GENOMIC DNA]</scope>
    <source>
        <strain evidence="2 3">CGMCC 1.5337</strain>
    </source>
</reference>
<keyword evidence="3" id="KW-1185">Reference proteome</keyword>
<evidence type="ECO:0000256" key="1">
    <source>
        <dbReference type="SAM" id="MobiDB-lite"/>
    </source>
</evidence>
<dbReference type="AlphaFoldDB" id="A0A1I0P1E6"/>
<feature type="compositionally biased region" description="Basic and acidic residues" evidence="1">
    <location>
        <begin position="147"/>
        <end position="166"/>
    </location>
</feature>
<dbReference type="OrthoDB" id="253472at2157"/>
<gene>
    <name evidence="2" type="ORF">SAMN04487945_1332</name>
</gene>
<dbReference type="RefSeq" id="WP_089668567.1">
    <property type="nucleotide sequence ID" value="NZ_FOJA01000001.1"/>
</dbReference>
<evidence type="ECO:0000313" key="2">
    <source>
        <dbReference type="EMBL" id="SEW08162.1"/>
    </source>
</evidence>
<organism evidence="2 3">
    <name type="scientific">Halobacterium jilantaiense</name>
    <dbReference type="NCBI Taxonomy" id="355548"/>
    <lineage>
        <taxon>Archaea</taxon>
        <taxon>Methanobacteriati</taxon>
        <taxon>Methanobacteriota</taxon>
        <taxon>Stenosarchaea group</taxon>
        <taxon>Halobacteria</taxon>
        <taxon>Halobacteriales</taxon>
        <taxon>Halobacteriaceae</taxon>
        <taxon>Halobacterium</taxon>
    </lineage>
</organism>
<feature type="region of interest" description="Disordered" evidence="1">
    <location>
        <begin position="129"/>
        <end position="166"/>
    </location>
</feature>
<accession>A0A1I0P1E6</accession>